<dbReference type="OrthoDB" id="10661758at2759"/>
<evidence type="ECO:0000313" key="1">
    <source>
        <dbReference type="EMBL" id="PBK93795.1"/>
    </source>
</evidence>
<proteinExistence type="predicted"/>
<gene>
    <name evidence="1" type="ORF">ARMGADRAFT_1029673</name>
</gene>
<sequence>MPTQHFTGDHQAAMAGKTQGAWQLDEGDGVLDLILGALCAQSFFTLKGEAFESEEGDTVSDSSRCTDSEGTATASVSWSMKRERLKTSVLAQLQELVRQERQFAVESAMMVTKEKHQASTLLNLPPACFIHGPAEFQLAPIDSSCAVYDSRYRLAANQGVLVVGVAA</sequence>
<name>A0A2H3DEZ5_ARMGA</name>
<keyword evidence="2" id="KW-1185">Reference proteome</keyword>
<accession>A0A2H3DEZ5</accession>
<dbReference type="EMBL" id="KZ293655">
    <property type="protein sequence ID" value="PBK93795.1"/>
    <property type="molecule type" value="Genomic_DNA"/>
</dbReference>
<evidence type="ECO:0000313" key="2">
    <source>
        <dbReference type="Proteomes" id="UP000217790"/>
    </source>
</evidence>
<dbReference type="InParanoid" id="A0A2H3DEZ5"/>
<dbReference type="Proteomes" id="UP000217790">
    <property type="component" value="Unassembled WGS sequence"/>
</dbReference>
<organism evidence="1 2">
    <name type="scientific">Armillaria gallica</name>
    <name type="common">Bulbous honey fungus</name>
    <name type="synonym">Armillaria bulbosa</name>
    <dbReference type="NCBI Taxonomy" id="47427"/>
    <lineage>
        <taxon>Eukaryota</taxon>
        <taxon>Fungi</taxon>
        <taxon>Dikarya</taxon>
        <taxon>Basidiomycota</taxon>
        <taxon>Agaricomycotina</taxon>
        <taxon>Agaricomycetes</taxon>
        <taxon>Agaricomycetidae</taxon>
        <taxon>Agaricales</taxon>
        <taxon>Marasmiineae</taxon>
        <taxon>Physalacriaceae</taxon>
        <taxon>Armillaria</taxon>
    </lineage>
</organism>
<dbReference type="AlphaFoldDB" id="A0A2H3DEZ5"/>
<reference evidence="2" key="1">
    <citation type="journal article" date="2017" name="Nat. Ecol. Evol.">
        <title>Genome expansion and lineage-specific genetic innovations in the forest pathogenic fungi Armillaria.</title>
        <authorList>
            <person name="Sipos G."/>
            <person name="Prasanna A.N."/>
            <person name="Walter M.C."/>
            <person name="O'Connor E."/>
            <person name="Balint B."/>
            <person name="Krizsan K."/>
            <person name="Kiss B."/>
            <person name="Hess J."/>
            <person name="Varga T."/>
            <person name="Slot J."/>
            <person name="Riley R."/>
            <person name="Boka B."/>
            <person name="Rigling D."/>
            <person name="Barry K."/>
            <person name="Lee J."/>
            <person name="Mihaltcheva S."/>
            <person name="LaButti K."/>
            <person name="Lipzen A."/>
            <person name="Waldron R."/>
            <person name="Moloney N.M."/>
            <person name="Sperisen C."/>
            <person name="Kredics L."/>
            <person name="Vagvoelgyi C."/>
            <person name="Patrignani A."/>
            <person name="Fitzpatrick D."/>
            <person name="Nagy I."/>
            <person name="Doyle S."/>
            <person name="Anderson J.B."/>
            <person name="Grigoriev I.V."/>
            <person name="Gueldener U."/>
            <person name="Muensterkoetter M."/>
            <person name="Nagy L.G."/>
        </authorList>
    </citation>
    <scope>NUCLEOTIDE SEQUENCE [LARGE SCALE GENOMIC DNA]</scope>
    <source>
        <strain evidence="2">Ar21-2</strain>
    </source>
</reference>
<protein>
    <submittedName>
        <fullName evidence="1">Uncharacterized protein</fullName>
    </submittedName>
</protein>